<dbReference type="InParanoid" id="A0A0C9Z481"/>
<dbReference type="AlphaFoldDB" id="A0A0C9Z481"/>
<keyword evidence="2" id="KW-1185">Reference proteome</keyword>
<evidence type="ECO:0000313" key="2">
    <source>
        <dbReference type="Proteomes" id="UP000054485"/>
    </source>
</evidence>
<accession>A0A0C9Z481</accession>
<protein>
    <submittedName>
        <fullName evidence="1">Unplaced genomic scaffold CY34scaffold_1201, whole genome shotgun sequence</fullName>
    </submittedName>
</protein>
<name>A0A0C9Z481_9AGAM</name>
<dbReference type="EMBL" id="KN836332">
    <property type="protein sequence ID" value="KIK32225.1"/>
    <property type="molecule type" value="Genomic_DNA"/>
</dbReference>
<proteinExistence type="predicted"/>
<dbReference type="Proteomes" id="UP000054485">
    <property type="component" value="Unassembled WGS sequence"/>
</dbReference>
<evidence type="ECO:0000313" key="1">
    <source>
        <dbReference type="EMBL" id="KIK32225.1"/>
    </source>
</evidence>
<dbReference type="OrthoDB" id="10577990at2759"/>
<organism evidence="1 2">
    <name type="scientific">Suillus luteus UH-Slu-Lm8-n1</name>
    <dbReference type="NCBI Taxonomy" id="930992"/>
    <lineage>
        <taxon>Eukaryota</taxon>
        <taxon>Fungi</taxon>
        <taxon>Dikarya</taxon>
        <taxon>Basidiomycota</taxon>
        <taxon>Agaricomycotina</taxon>
        <taxon>Agaricomycetes</taxon>
        <taxon>Agaricomycetidae</taxon>
        <taxon>Boletales</taxon>
        <taxon>Suillineae</taxon>
        <taxon>Suillaceae</taxon>
        <taxon>Suillus</taxon>
    </lineage>
</organism>
<reference evidence="2" key="2">
    <citation type="submission" date="2015-01" db="EMBL/GenBank/DDBJ databases">
        <title>Evolutionary Origins and Diversification of the Mycorrhizal Mutualists.</title>
        <authorList>
            <consortium name="DOE Joint Genome Institute"/>
            <consortium name="Mycorrhizal Genomics Consortium"/>
            <person name="Kohler A."/>
            <person name="Kuo A."/>
            <person name="Nagy L.G."/>
            <person name="Floudas D."/>
            <person name="Copeland A."/>
            <person name="Barry K.W."/>
            <person name="Cichocki N."/>
            <person name="Veneault-Fourrey C."/>
            <person name="LaButti K."/>
            <person name="Lindquist E.A."/>
            <person name="Lipzen A."/>
            <person name="Lundell T."/>
            <person name="Morin E."/>
            <person name="Murat C."/>
            <person name="Riley R."/>
            <person name="Ohm R."/>
            <person name="Sun H."/>
            <person name="Tunlid A."/>
            <person name="Henrissat B."/>
            <person name="Grigoriev I.V."/>
            <person name="Hibbett D.S."/>
            <person name="Martin F."/>
        </authorList>
    </citation>
    <scope>NUCLEOTIDE SEQUENCE [LARGE SCALE GENOMIC DNA]</scope>
    <source>
        <strain evidence="2">UH-Slu-Lm8-n1</strain>
    </source>
</reference>
<sequence length="130" mass="15018">MKYATPALVFIGHVRFLYRCNMFCLHQSSTRAGACPSCLFLWECHSLGFMILLHCGPRCSDWLFYCLRHLSCDSLRQLNFHHQLYVGLASDRNASLCLDVARSRTYANIEVVDRVNSVLPRAFTWSNMNH</sequence>
<dbReference type="HOGENOM" id="CLU_1939508_0_0_1"/>
<gene>
    <name evidence="1" type="ORF">CY34DRAFT_174129</name>
</gene>
<reference evidence="1 2" key="1">
    <citation type="submission" date="2014-04" db="EMBL/GenBank/DDBJ databases">
        <authorList>
            <consortium name="DOE Joint Genome Institute"/>
            <person name="Kuo A."/>
            <person name="Ruytinx J."/>
            <person name="Rineau F."/>
            <person name="Colpaert J."/>
            <person name="Kohler A."/>
            <person name="Nagy L.G."/>
            <person name="Floudas D."/>
            <person name="Copeland A."/>
            <person name="Barry K.W."/>
            <person name="Cichocki N."/>
            <person name="Veneault-Fourrey C."/>
            <person name="LaButti K."/>
            <person name="Lindquist E.A."/>
            <person name="Lipzen A."/>
            <person name="Lundell T."/>
            <person name="Morin E."/>
            <person name="Murat C."/>
            <person name="Sun H."/>
            <person name="Tunlid A."/>
            <person name="Henrissat B."/>
            <person name="Grigoriev I.V."/>
            <person name="Hibbett D.S."/>
            <person name="Martin F."/>
            <person name="Nordberg H.P."/>
            <person name="Cantor M.N."/>
            <person name="Hua S.X."/>
        </authorList>
    </citation>
    <scope>NUCLEOTIDE SEQUENCE [LARGE SCALE GENOMIC DNA]</scope>
    <source>
        <strain evidence="1 2">UH-Slu-Lm8-n1</strain>
    </source>
</reference>